<protein>
    <submittedName>
        <fullName evidence="3">Uncharacterized protein</fullName>
    </submittedName>
</protein>
<comment type="caution">
    <text evidence="3">The sequence shown here is derived from an EMBL/GenBank/DDBJ whole genome shotgun (WGS) entry which is preliminary data.</text>
</comment>
<name>A0A2T1D6X8_9CYAN</name>
<dbReference type="RefSeq" id="WP_073074811.1">
    <property type="nucleotide sequence ID" value="NZ_MPPI01000047.1"/>
</dbReference>
<sequence length="535" mass="60406">MNEAENSNNNPSLFESIPQSASEPAEPDSLAEEWTTVDFPNALPVDEIPHAEPVTSDPDNSLQILSDRVCKLDQQNQELRHQKDDLIGVLEKQDQEFHAQIANLTKALQQTRNMLRLERRNWESQSRQIKQRSYEQTAHIAQQTQELTTTQEQVVKLFRELEQAQQTAQRQQILVETLTHQLEASQEQVALLERDCAHTQQRYSDQTQLVHQTENACKDLRSRLLRQQRYTMQFKAALEKCLEVPAKADSLDDLLLETGTGVIRQDVINYASDLLAPKAQPVQPWSAQPEFSELDPLPDPHSYIPSPWDEDPELEESEDLIFPSQDFDSTSTEAIVDEPFETSVIVPSKVDPPMVSYTIQRSQESSDASLPEIQLFTPDEMSAIAEETSAENEWAIVDPTSLEIESDLEQKFDTALQALGDPVESFACELEDSLRDDQEILNEIHAIEEFADPAPELDLFEPEAIDPTPNSVQPSSPFITLRSRTANDLDLQNVPEDEVPLLTNGPSPIVYPLRSSRKLKSLAAVDLPSFPRPGK</sequence>
<evidence type="ECO:0000313" key="3">
    <source>
        <dbReference type="EMBL" id="PSB16196.1"/>
    </source>
</evidence>
<keyword evidence="4" id="KW-1185">Reference proteome</keyword>
<dbReference type="EMBL" id="PVWG01000046">
    <property type="protein sequence ID" value="PSB16196.1"/>
    <property type="molecule type" value="Genomic_DNA"/>
</dbReference>
<dbReference type="STRING" id="1920490.GCA_001895925_02516"/>
<evidence type="ECO:0000313" key="4">
    <source>
        <dbReference type="Proteomes" id="UP000238634"/>
    </source>
</evidence>
<proteinExistence type="predicted"/>
<reference evidence="3 4" key="1">
    <citation type="submission" date="2018-02" db="EMBL/GenBank/DDBJ databases">
        <authorList>
            <person name="Cohen D.B."/>
            <person name="Kent A.D."/>
        </authorList>
    </citation>
    <scope>NUCLEOTIDE SEQUENCE [LARGE SCALE GENOMIC DNA]</scope>
    <source>
        <strain evidence="3 4">ULC007</strain>
    </source>
</reference>
<feature type="coiled-coil region" evidence="1">
    <location>
        <begin position="76"/>
        <end position="202"/>
    </location>
</feature>
<gene>
    <name evidence="3" type="ORF">C7B65_22475</name>
</gene>
<evidence type="ECO:0000256" key="1">
    <source>
        <dbReference type="SAM" id="Coils"/>
    </source>
</evidence>
<feature type="region of interest" description="Disordered" evidence="2">
    <location>
        <begin position="1"/>
        <end position="42"/>
    </location>
</feature>
<accession>A0A2T1D6X8</accession>
<feature type="compositionally biased region" description="Polar residues" evidence="2">
    <location>
        <begin position="1"/>
        <end position="22"/>
    </location>
</feature>
<evidence type="ECO:0000256" key="2">
    <source>
        <dbReference type="SAM" id="MobiDB-lite"/>
    </source>
</evidence>
<dbReference type="Proteomes" id="UP000238634">
    <property type="component" value="Unassembled WGS sequence"/>
</dbReference>
<organism evidence="3 4">
    <name type="scientific">Phormidesmis priestleyi ULC007</name>
    <dbReference type="NCBI Taxonomy" id="1920490"/>
    <lineage>
        <taxon>Bacteria</taxon>
        <taxon>Bacillati</taxon>
        <taxon>Cyanobacteriota</taxon>
        <taxon>Cyanophyceae</taxon>
        <taxon>Leptolyngbyales</taxon>
        <taxon>Leptolyngbyaceae</taxon>
        <taxon>Phormidesmis</taxon>
    </lineage>
</organism>
<keyword evidence="1" id="KW-0175">Coiled coil</keyword>
<dbReference type="OrthoDB" id="419021at2"/>
<dbReference type="AlphaFoldDB" id="A0A2T1D6X8"/>
<reference evidence="3 4" key="2">
    <citation type="submission" date="2018-03" db="EMBL/GenBank/DDBJ databases">
        <title>The ancient ancestry and fast evolution of plastids.</title>
        <authorList>
            <person name="Moore K.R."/>
            <person name="Magnabosco C."/>
            <person name="Momper L."/>
            <person name="Gold D.A."/>
            <person name="Bosak T."/>
            <person name="Fournier G.P."/>
        </authorList>
    </citation>
    <scope>NUCLEOTIDE SEQUENCE [LARGE SCALE GENOMIC DNA]</scope>
    <source>
        <strain evidence="3 4">ULC007</strain>
    </source>
</reference>